<reference evidence="1 2" key="1">
    <citation type="submission" date="2017-06" db="EMBL/GenBank/DDBJ databases">
        <title>A platform for efficient transgenesis in Macrostomum lignano, a flatworm model organism for stem cell research.</title>
        <authorList>
            <person name="Berezikov E."/>
        </authorList>
    </citation>
    <scope>NUCLEOTIDE SEQUENCE [LARGE SCALE GENOMIC DNA]</scope>
    <source>
        <strain evidence="1">DV1</strain>
        <tissue evidence="1">Whole organism</tissue>
    </source>
</reference>
<sequence length="77" mass="8728">TDGRVLQPLAEIRGNPLRLPSGVAVRESDRVFTACLLLAEYGRMRLLVLPLTSSYLDLSYRTEHISDFCQQFCRVLS</sequence>
<proteinExistence type="predicted"/>
<accession>A0A267GL16</accession>
<dbReference type="EMBL" id="NIVC01000268">
    <property type="protein sequence ID" value="PAA86715.1"/>
    <property type="molecule type" value="Genomic_DNA"/>
</dbReference>
<name>A0A267GL16_9PLAT</name>
<protein>
    <submittedName>
        <fullName evidence="1">Uncharacterized protein</fullName>
    </submittedName>
</protein>
<comment type="caution">
    <text evidence="1">The sequence shown here is derived from an EMBL/GenBank/DDBJ whole genome shotgun (WGS) entry which is preliminary data.</text>
</comment>
<evidence type="ECO:0000313" key="2">
    <source>
        <dbReference type="Proteomes" id="UP000215902"/>
    </source>
</evidence>
<dbReference type="Proteomes" id="UP000215902">
    <property type="component" value="Unassembled WGS sequence"/>
</dbReference>
<evidence type="ECO:0000313" key="1">
    <source>
        <dbReference type="EMBL" id="PAA86715.1"/>
    </source>
</evidence>
<organism evidence="1 2">
    <name type="scientific">Macrostomum lignano</name>
    <dbReference type="NCBI Taxonomy" id="282301"/>
    <lineage>
        <taxon>Eukaryota</taxon>
        <taxon>Metazoa</taxon>
        <taxon>Spiralia</taxon>
        <taxon>Lophotrochozoa</taxon>
        <taxon>Platyhelminthes</taxon>
        <taxon>Rhabditophora</taxon>
        <taxon>Macrostomorpha</taxon>
        <taxon>Macrostomida</taxon>
        <taxon>Macrostomidae</taxon>
        <taxon>Macrostomum</taxon>
    </lineage>
</organism>
<gene>
    <name evidence="1" type="ORF">BOX15_Mlig015646g1</name>
</gene>
<keyword evidence="2" id="KW-1185">Reference proteome</keyword>
<feature type="non-terminal residue" evidence="1">
    <location>
        <position position="1"/>
    </location>
</feature>
<dbReference type="AlphaFoldDB" id="A0A267GL16"/>